<proteinExistence type="predicted"/>
<organism evidence="1">
    <name type="scientific">bioreactor metagenome</name>
    <dbReference type="NCBI Taxonomy" id="1076179"/>
    <lineage>
        <taxon>unclassified sequences</taxon>
        <taxon>metagenomes</taxon>
        <taxon>ecological metagenomes</taxon>
    </lineage>
</organism>
<protein>
    <submittedName>
        <fullName evidence="1">Uncharacterized protein</fullName>
    </submittedName>
</protein>
<accession>A0A645HS41</accession>
<evidence type="ECO:0000313" key="1">
    <source>
        <dbReference type="EMBL" id="MPN41865.1"/>
    </source>
</evidence>
<dbReference type="EMBL" id="VSSQ01099196">
    <property type="protein sequence ID" value="MPN41865.1"/>
    <property type="molecule type" value="Genomic_DNA"/>
</dbReference>
<gene>
    <name evidence="1" type="ORF">SDC9_189420</name>
</gene>
<dbReference type="AlphaFoldDB" id="A0A645HS41"/>
<name>A0A645HS41_9ZZZZ</name>
<reference evidence="1" key="1">
    <citation type="submission" date="2019-08" db="EMBL/GenBank/DDBJ databases">
        <authorList>
            <person name="Kucharzyk K."/>
            <person name="Murdoch R.W."/>
            <person name="Higgins S."/>
            <person name="Loffler F."/>
        </authorList>
    </citation>
    <scope>NUCLEOTIDE SEQUENCE</scope>
</reference>
<sequence length="214" mass="23276">MLLPSHFAKQLQHGDPIWSGLWGVPQPQDIAIIVDRGSCRDLARYRITGKVGDCRFIDAVPENQQKAFRALIGSTKVVILAASELIEEHPDICLETLRTCLAHRIAVIIFSNAALSPKLNRMVSRTFTASCIDGKSGITITLAGEAEYSVEMTFDETGALREAKKLSDGKLDMVAPGKTVPSSPPNGQILAQLANLLPEQKAPASERKWAYIAP</sequence>
<comment type="caution">
    <text evidence="1">The sequence shown here is derived from an EMBL/GenBank/DDBJ whole genome shotgun (WGS) entry which is preliminary data.</text>
</comment>